<evidence type="ECO:0000313" key="3">
    <source>
        <dbReference type="Proteomes" id="UP000015102"/>
    </source>
</evidence>
<dbReference type="Proteomes" id="UP000015102">
    <property type="component" value="Unassembled WGS sequence"/>
</dbReference>
<keyword evidence="3" id="KW-1185">Reference proteome</keyword>
<dbReference type="HOGENOM" id="CLU_2362126_0_0_1"/>
<feature type="compositionally biased region" description="Polar residues" evidence="1">
    <location>
        <begin position="84"/>
        <end position="96"/>
    </location>
</feature>
<dbReference type="EMBL" id="CAQQ02186835">
    <property type="status" value="NOT_ANNOTATED_CDS"/>
    <property type="molecule type" value="Genomic_DNA"/>
</dbReference>
<proteinExistence type="predicted"/>
<evidence type="ECO:0000256" key="1">
    <source>
        <dbReference type="SAM" id="MobiDB-lite"/>
    </source>
</evidence>
<name>T1GK00_MEGSC</name>
<organism evidence="2 3">
    <name type="scientific">Megaselia scalaris</name>
    <name type="common">Humpbacked fly</name>
    <name type="synonym">Phora scalaris</name>
    <dbReference type="NCBI Taxonomy" id="36166"/>
    <lineage>
        <taxon>Eukaryota</taxon>
        <taxon>Metazoa</taxon>
        <taxon>Ecdysozoa</taxon>
        <taxon>Arthropoda</taxon>
        <taxon>Hexapoda</taxon>
        <taxon>Insecta</taxon>
        <taxon>Pterygota</taxon>
        <taxon>Neoptera</taxon>
        <taxon>Endopterygota</taxon>
        <taxon>Diptera</taxon>
        <taxon>Brachycera</taxon>
        <taxon>Muscomorpha</taxon>
        <taxon>Platypezoidea</taxon>
        <taxon>Phoridae</taxon>
        <taxon>Megaseliini</taxon>
        <taxon>Megaselia</taxon>
    </lineage>
</organism>
<sequence length="96" mass="10458">MENPSRNLTLHSSLTPTTSSSFVLAIPTLISHFEPHPSSLILLAILLPSISTCPETQHNLSGRNEKRSPTNHMGKSSGKRRQRTGNTQLESNSKGP</sequence>
<dbReference type="EMBL" id="CAQQ02186837">
    <property type="status" value="NOT_ANNOTATED_CDS"/>
    <property type="molecule type" value="Genomic_DNA"/>
</dbReference>
<dbReference type="EnsemblMetazoa" id="MESCA003810-RA">
    <property type="protein sequence ID" value="MESCA003810-PA"/>
    <property type="gene ID" value="MESCA003810"/>
</dbReference>
<reference evidence="3" key="1">
    <citation type="submission" date="2013-02" db="EMBL/GenBank/DDBJ databases">
        <authorList>
            <person name="Hughes D."/>
        </authorList>
    </citation>
    <scope>NUCLEOTIDE SEQUENCE</scope>
    <source>
        <strain>Durham</strain>
        <strain evidence="3">NC isolate 2 -- Noor lab</strain>
    </source>
</reference>
<dbReference type="AlphaFoldDB" id="T1GK00"/>
<feature type="region of interest" description="Disordered" evidence="1">
    <location>
        <begin position="54"/>
        <end position="96"/>
    </location>
</feature>
<evidence type="ECO:0000313" key="2">
    <source>
        <dbReference type="EnsemblMetazoa" id="MESCA003810-PA"/>
    </source>
</evidence>
<reference evidence="2" key="2">
    <citation type="submission" date="2015-06" db="UniProtKB">
        <authorList>
            <consortium name="EnsemblMetazoa"/>
        </authorList>
    </citation>
    <scope>IDENTIFICATION</scope>
</reference>
<protein>
    <submittedName>
        <fullName evidence="2">Uncharacterized protein</fullName>
    </submittedName>
</protein>
<dbReference type="EMBL" id="CAQQ02186836">
    <property type="status" value="NOT_ANNOTATED_CDS"/>
    <property type="molecule type" value="Genomic_DNA"/>
</dbReference>
<accession>T1GK00</accession>